<gene>
    <name evidence="1" type="ORF">GCM10009550_53510</name>
</gene>
<sequence>MEPSPTVLRAWHAPDACSLVDAEFREDLLGQPQEPERPVYSGCGYSRRDVNRKLDVSVREGLWKAQKHDLESTTEAARQMYSEAISVRSMPCSPLRFQGVDEACWSKAYEGLISIELRKADVIVSVAYTNGEYRGVKDSVLEKAAQRIGRHIAERM</sequence>
<evidence type="ECO:0000313" key="1">
    <source>
        <dbReference type="EMBL" id="GAA0961234.1"/>
    </source>
</evidence>
<reference evidence="1 2" key="1">
    <citation type="journal article" date="2019" name="Int. J. Syst. Evol. Microbiol.">
        <title>The Global Catalogue of Microorganisms (GCM) 10K type strain sequencing project: providing services to taxonomists for standard genome sequencing and annotation.</title>
        <authorList>
            <consortium name="The Broad Institute Genomics Platform"/>
            <consortium name="The Broad Institute Genome Sequencing Center for Infectious Disease"/>
            <person name="Wu L."/>
            <person name="Ma J."/>
        </authorList>
    </citation>
    <scope>NUCLEOTIDE SEQUENCE [LARGE SCALE GENOMIC DNA]</scope>
    <source>
        <strain evidence="1 2">JCM 10696</strain>
    </source>
</reference>
<keyword evidence="2" id="KW-1185">Reference proteome</keyword>
<organism evidence="1 2">
    <name type="scientific">Actinocorallia libanotica</name>
    <dbReference type="NCBI Taxonomy" id="46162"/>
    <lineage>
        <taxon>Bacteria</taxon>
        <taxon>Bacillati</taxon>
        <taxon>Actinomycetota</taxon>
        <taxon>Actinomycetes</taxon>
        <taxon>Streptosporangiales</taxon>
        <taxon>Thermomonosporaceae</taxon>
        <taxon>Actinocorallia</taxon>
    </lineage>
</organism>
<accession>A0ABN1RPY0</accession>
<dbReference type="Proteomes" id="UP001500665">
    <property type="component" value="Unassembled WGS sequence"/>
</dbReference>
<protein>
    <submittedName>
        <fullName evidence="1">Uncharacterized protein</fullName>
    </submittedName>
</protein>
<comment type="caution">
    <text evidence="1">The sequence shown here is derived from an EMBL/GenBank/DDBJ whole genome shotgun (WGS) entry which is preliminary data.</text>
</comment>
<evidence type="ECO:0000313" key="2">
    <source>
        <dbReference type="Proteomes" id="UP001500665"/>
    </source>
</evidence>
<dbReference type="EMBL" id="BAAAHH010000025">
    <property type="protein sequence ID" value="GAA0961234.1"/>
    <property type="molecule type" value="Genomic_DNA"/>
</dbReference>
<name>A0ABN1RPY0_9ACTN</name>
<proteinExistence type="predicted"/>